<proteinExistence type="predicted"/>
<dbReference type="CDD" id="cd00077">
    <property type="entry name" value="HDc"/>
    <property type="match status" value="1"/>
</dbReference>
<reference evidence="3" key="1">
    <citation type="submission" date="2016-10" db="EMBL/GenBank/DDBJ databases">
        <authorList>
            <person name="Varghese N."/>
            <person name="Submissions S."/>
        </authorList>
    </citation>
    <scope>NUCLEOTIDE SEQUENCE [LARGE SCALE GENOMIC DNA]</scope>
    <source>
        <strain evidence="3">DSM 3695</strain>
    </source>
</reference>
<dbReference type="PANTHER" id="PTHR40202:SF1">
    <property type="entry name" value="HD DOMAIN-CONTAINING PROTEIN"/>
    <property type="match status" value="1"/>
</dbReference>
<dbReference type="STRING" id="29529.SAMN04488122_1865"/>
<evidence type="ECO:0000313" key="3">
    <source>
        <dbReference type="Proteomes" id="UP000199310"/>
    </source>
</evidence>
<dbReference type="SUPFAM" id="SSF109604">
    <property type="entry name" value="HD-domain/PDEase-like"/>
    <property type="match status" value="1"/>
</dbReference>
<organism evidence="2 3">
    <name type="scientific">Chitinophaga arvensicola</name>
    <dbReference type="NCBI Taxonomy" id="29529"/>
    <lineage>
        <taxon>Bacteria</taxon>
        <taxon>Pseudomonadati</taxon>
        <taxon>Bacteroidota</taxon>
        <taxon>Chitinophagia</taxon>
        <taxon>Chitinophagales</taxon>
        <taxon>Chitinophagaceae</taxon>
        <taxon>Chitinophaga</taxon>
    </lineage>
</organism>
<protein>
    <submittedName>
        <fullName evidence="2">Predicted HD phosphohydrolase</fullName>
    </submittedName>
</protein>
<dbReference type="InterPro" id="IPR052567">
    <property type="entry name" value="OP_Dioxygenase"/>
</dbReference>
<feature type="domain" description="HD" evidence="1">
    <location>
        <begin position="31"/>
        <end position="103"/>
    </location>
</feature>
<dbReference type="InterPro" id="IPR006674">
    <property type="entry name" value="HD_domain"/>
</dbReference>
<keyword evidence="2" id="KW-0378">Hydrolase</keyword>
<dbReference type="EMBL" id="FOJG01000001">
    <property type="protein sequence ID" value="SEW32463.1"/>
    <property type="molecule type" value="Genomic_DNA"/>
</dbReference>
<dbReference type="Proteomes" id="UP000199310">
    <property type="component" value="Unassembled WGS sequence"/>
</dbReference>
<dbReference type="Pfam" id="PF01966">
    <property type="entry name" value="HD"/>
    <property type="match status" value="1"/>
</dbReference>
<name>A0A1I0QXB9_9BACT</name>
<keyword evidence="3" id="KW-1185">Reference proteome</keyword>
<dbReference type="AlphaFoldDB" id="A0A1I0QXB9"/>
<dbReference type="GO" id="GO:0016787">
    <property type="term" value="F:hydrolase activity"/>
    <property type="evidence" value="ECO:0007669"/>
    <property type="project" value="UniProtKB-KW"/>
</dbReference>
<dbReference type="PANTHER" id="PTHR40202">
    <property type="match status" value="1"/>
</dbReference>
<sequence length="188" mass="21495">MTTQQKIDTLFELYTTYGHLDYGEGVTQLMHMVQAAKLAHKEGYEEEVILAAFFHDIGHFLEEGEEMGIYGKHDHDRMGGEYLVSLGFTEKMAKLVASHVAAKRYLTYKIPGYYEQLSDASKKTLGFQGGPMEAAAAKAFEEDPLFELYLKMRYWDDLAKETDQAVVPEDVQWMKEMGTRFLQQQAAE</sequence>
<dbReference type="InterPro" id="IPR003607">
    <property type="entry name" value="HD/PDEase_dom"/>
</dbReference>
<gene>
    <name evidence="2" type="ORF">SAMN04488122_1865</name>
</gene>
<dbReference type="RefSeq" id="WP_089893507.1">
    <property type="nucleotide sequence ID" value="NZ_FOJG01000001.1"/>
</dbReference>
<accession>A0A1I0QXB9</accession>
<dbReference type="Gene3D" id="1.10.3210.10">
    <property type="entry name" value="Hypothetical protein af1432"/>
    <property type="match status" value="1"/>
</dbReference>
<evidence type="ECO:0000313" key="2">
    <source>
        <dbReference type="EMBL" id="SEW32463.1"/>
    </source>
</evidence>
<dbReference type="OrthoDB" id="823268at2"/>
<evidence type="ECO:0000259" key="1">
    <source>
        <dbReference type="Pfam" id="PF01966"/>
    </source>
</evidence>